<sequence length="779" mass="83117">MKNSKASLFIILCIYLCSDIIVIHANKKTNIYIAYLGDRPHDDHHRIVESHHDLLASVVGRKEEAAKLMVHNYKYGFSGFSAKLTEAQAKQLAAKSGVIHVLPDLGFKPQGTRAPDYLGLSTQLPHNILQRTNRGEGITIGIVDTGIWANNSKAFSDEGYGPIPARWKGKCESFGDFDASQHCNRKVIGAYWHRKGATARGFDPNDVVEGENASPLDFHSHGTHCASTAAGSEVSNVTHMGINYGTFRGIAPRAHLAIYKPCFNIKGSANKDDDCLFSDVVEAFDQAIHDGVDVLSASIGVQHNHGNDIDNFLNFAAYHAAMNGIIVVAAAGNLGPGLGTMGNTSPWHITVAATSMDDGVSVPITLGNNITLMGLATRGTEEIGLKKLVSFDNSIFVNGKTFPSGNKTLVEKLKGNVGFFPEFSKLSGGDRGTIDNLYYSVKKVGGAGVIVDVIASNGITYDEDRGKEIGPILVSPEVSRQIFAYTTLCNNGCTVNLAKPQYVPAQASIRTIVADFSSRGPSHHTPIIIKPDIAAPGVNILAAGSPINKMRNKPVDNGWQISSGTSMATPVAAGLAALLKSIHPHWSPAAIKSAFVTTGVNTDPYGAPIFDPSAKFGIAGPLEIGGGIACVNSASDPGLIYDMQSCDYINYLCGVGYSINDIRSITRNQFAVCPPVKQLLMNVNLPSIGISGLQSFLTITRTVTNVGPTCSTYIPQINSPPGTNIFVSPNVLVFDENVRQITFHINIEKIGNIVEANAAGSLTWTDGVHKVRSPIVVLS</sequence>
<dbReference type="InterPro" id="IPR037045">
    <property type="entry name" value="S8pro/Inhibitor_I9_sf"/>
</dbReference>
<gene>
    <name evidence="12" type="ORF">LIER_02920</name>
</gene>
<feature type="domain" description="Inhibitor I9" evidence="10">
    <location>
        <begin position="32"/>
        <end position="104"/>
    </location>
</feature>
<evidence type="ECO:0000259" key="9">
    <source>
        <dbReference type="Pfam" id="PF00082"/>
    </source>
</evidence>
<comment type="caution">
    <text evidence="12">The sequence shown here is derived from an EMBL/GenBank/DDBJ whole genome shotgun (WGS) entry which is preliminary data.</text>
</comment>
<proteinExistence type="inferred from homology"/>
<feature type="domain" description="Peptidase S8/S53" evidence="9">
    <location>
        <begin position="135"/>
        <end position="599"/>
    </location>
</feature>
<evidence type="ECO:0000256" key="2">
    <source>
        <dbReference type="ARBA" id="ARBA00022670"/>
    </source>
</evidence>
<feature type="active site" description="Charge relay system" evidence="6 7">
    <location>
        <position position="221"/>
    </location>
</feature>
<keyword evidence="5 7" id="KW-0720">Serine protease</keyword>
<dbReference type="AlphaFoldDB" id="A0AAV3NR79"/>
<evidence type="ECO:0000256" key="8">
    <source>
        <dbReference type="SAM" id="SignalP"/>
    </source>
</evidence>
<accession>A0AAV3NR79</accession>
<evidence type="ECO:0000313" key="12">
    <source>
        <dbReference type="EMBL" id="GAA0141877.1"/>
    </source>
</evidence>
<protein>
    <submittedName>
        <fullName evidence="12">Serine protease</fullName>
    </submittedName>
</protein>
<name>A0AAV3NR79_LITER</name>
<dbReference type="FunFam" id="3.30.70.80:FF:000002">
    <property type="entry name" value="Subtilisin-like protease SBT5.3"/>
    <property type="match status" value="1"/>
</dbReference>
<dbReference type="Pfam" id="PF00082">
    <property type="entry name" value="Peptidase_S8"/>
    <property type="match status" value="1"/>
</dbReference>
<dbReference type="Proteomes" id="UP001454036">
    <property type="component" value="Unassembled WGS sequence"/>
</dbReference>
<dbReference type="PROSITE" id="PS00137">
    <property type="entry name" value="SUBTILASE_HIS"/>
    <property type="match status" value="1"/>
</dbReference>
<reference evidence="12 13" key="1">
    <citation type="submission" date="2024-01" db="EMBL/GenBank/DDBJ databases">
        <title>The complete chloroplast genome sequence of Lithospermum erythrorhizon: insights into the phylogenetic relationship among Boraginaceae species and the maternal lineages of purple gromwells.</title>
        <authorList>
            <person name="Okada T."/>
            <person name="Watanabe K."/>
        </authorList>
    </citation>
    <scope>NUCLEOTIDE SEQUENCE [LARGE SCALE GENOMIC DNA]</scope>
</reference>
<comment type="similarity">
    <text evidence="1 7">Belongs to the peptidase S8 family.</text>
</comment>
<dbReference type="Pfam" id="PF05922">
    <property type="entry name" value="Inhibitor_I9"/>
    <property type="match status" value="1"/>
</dbReference>
<dbReference type="Gene3D" id="3.30.70.80">
    <property type="entry name" value="Peptidase S8 propeptide/proteinase inhibitor I9"/>
    <property type="match status" value="1"/>
</dbReference>
<evidence type="ECO:0000256" key="1">
    <source>
        <dbReference type="ARBA" id="ARBA00011073"/>
    </source>
</evidence>
<dbReference type="CDD" id="cd04852">
    <property type="entry name" value="Peptidases_S8_3"/>
    <property type="match status" value="1"/>
</dbReference>
<dbReference type="InterPro" id="IPR015500">
    <property type="entry name" value="Peptidase_S8_subtilisin-rel"/>
</dbReference>
<feature type="active site" description="Charge relay system" evidence="6 7">
    <location>
        <position position="566"/>
    </location>
</feature>
<dbReference type="Pfam" id="PF17766">
    <property type="entry name" value="fn3_6"/>
    <property type="match status" value="1"/>
</dbReference>
<dbReference type="PANTHER" id="PTHR10795">
    <property type="entry name" value="PROPROTEIN CONVERTASE SUBTILISIN/KEXIN"/>
    <property type="match status" value="1"/>
</dbReference>
<dbReference type="EMBL" id="BAABME010000335">
    <property type="protein sequence ID" value="GAA0141877.1"/>
    <property type="molecule type" value="Genomic_DNA"/>
</dbReference>
<evidence type="ECO:0000256" key="7">
    <source>
        <dbReference type="PROSITE-ProRule" id="PRU01240"/>
    </source>
</evidence>
<keyword evidence="2 7" id="KW-0645">Protease</keyword>
<evidence type="ECO:0000256" key="4">
    <source>
        <dbReference type="ARBA" id="ARBA00022801"/>
    </source>
</evidence>
<dbReference type="InterPro" id="IPR000209">
    <property type="entry name" value="Peptidase_S8/S53_dom"/>
</dbReference>
<evidence type="ECO:0000256" key="5">
    <source>
        <dbReference type="ARBA" id="ARBA00022825"/>
    </source>
</evidence>
<evidence type="ECO:0000256" key="3">
    <source>
        <dbReference type="ARBA" id="ARBA00022729"/>
    </source>
</evidence>
<organism evidence="12 13">
    <name type="scientific">Lithospermum erythrorhizon</name>
    <name type="common">Purple gromwell</name>
    <name type="synonym">Lithospermum officinale var. erythrorhizon</name>
    <dbReference type="NCBI Taxonomy" id="34254"/>
    <lineage>
        <taxon>Eukaryota</taxon>
        <taxon>Viridiplantae</taxon>
        <taxon>Streptophyta</taxon>
        <taxon>Embryophyta</taxon>
        <taxon>Tracheophyta</taxon>
        <taxon>Spermatophyta</taxon>
        <taxon>Magnoliopsida</taxon>
        <taxon>eudicotyledons</taxon>
        <taxon>Gunneridae</taxon>
        <taxon>Pentapetalae</taxon>
        <taxon>asterids</taxon>
        <taxon>lamiids</taxon>
        <taxon>Boraginales</taxon>
        <taxon>Boraginaceae</taxon>
        <taxon>Boraginoideae</taxon>
        <taxon>Lithospermeae</taxon>
        <taxon>Lithospermum</taxon>
    </lineage>
</organism>
<keyword evidence="3 8" id="KW-0732">Signal</keyword>
<dbReference type="InterPro" id="IPR041469">
    <property type="entry name" value="Subtilisin-like_FN3"/>
</dbReference>
<dbReference type="InterPro" id="IPR022398">
    <property type="entry name" value="Peptidase_S8_His-AS"/>
</dbReference>
<feature type="domain" description="Subtilisin-like protease fibronectin type-III" evidence="11">
    <location>
        <begin position="682"/>
        <end position="777"/>
    </location>
</feature>
<evidence type="ECO:0000256" key="6">
    <source>
        <dbReference type="PIRSR" id="PIRSR615500-1"/>
    </source>
</evidence>
<dbReference type="SUPFAM" id="SSF52743">
    <property type="entry name" value="Subtilisin-like"/>
    <property type="match status" value="1"/>
</dbReference>
<dbReference type="InterPro" id="IPR023828">
    <property type="entry name" value="Peptidase_S8_Ser-AS"/>
</dbReference>
<dbReference type="GO" id="GO:0006508">
    <property type="term" value="P:proteolysis"/>
    <property type="evidence" value="ECO:0007669"/>
    <property type="project" value="UniProtKB-KW"/>
</dbReference>
<feature type="active site" description="Charge relay system" evidence="6 7">
    <location>
        <position position="144"/>
    </location>
</feature>
<evidence type="ECO:0000313" key="13">
    <source>
        <dbReference type="Proteomes" id="UP001454036"/>
    </source>
</evidence>
<keyword evidence="4 7" id="KW-0378">Hydrolase</keyword>
<dbReference type="InterPro" id="IPR036852">
    <property type="entry name" value="Peptidase_S8/S53_dom_sf"/>
</dbReference>
<dbReference type="Gene3D" id="2.60.40.2310">
    <property type="match status" value="1"/>
</dbReference>
<dbReference type="GO" id="GO:0004252">
    <property type="term" value="F:serine-type endopeptidase activity"/>
    <property type="evidence" value="ECO:0007669"/>
    <property type="project" value="UniProtKB-UniRule"/>
</dbReference>
<keyword evidence="13" id="KW-1185">Reference proteome</keyword>
<dbReference type="InterPro" id="IPR010259">
    <property type="entry name" value="S8pro/Inhibitor_I9"/>
</dbReference>
<feature type="signal peptide" evidence="8">
    <location>
        <begin position="1"/>
        <end position="25"/>
    </location>
</feature>
<feature type="chain" id="PRO_5043674348" evidence="8">
    <location>
        <begin position="26"/>
        <end position="779"/>
    </location>
</feature>
<evidence type="ECO:0000259" key="11">
    <source>
        <dbReference type="Pfam" id="PF17766"/>
    </source>
</evidence>
<evidence type="ECO:0000259" key="10">
    <source>
        <dbReference type="Pfam" id="PF05922"/>
    </source>
</evidence>
<dbReference type="PRINTS" id="PR00723">
    <property type="entry name" value="SUBTILISIN"/>
</dbReference>
<dbReference type="Gene3D" id="3.50.30.30">
    <property type="match status" value="1"/>
</dbReference>
<dbReference type="InterPro" id="IPR034197">
    <property type="entry name" value="Peptidases_S8_3"/>
</dbReference>
<dbReference type="PROSITE" id="PS00138">
    <property type="entry name" value="SUBTILASE_SER"/>
    <property type="match status" value="1"/>
</dbReference>
<dbReference type="InterPro" id="IPR045051">
    <property type="entry name" value="SBT"/>
</dbReference>
<dbReference type="PROSITE" id="PS51892">
    <property type="entry name" value="SUBTILASE"/>
    <property type="match status" value="1"/>
</dbReference>
<dbReference type="Gene3D" id="3.40.50.200">
    <property type="entry name" value="Peptidase S8/S53 domain"/>
    <property type="match status" value="1"/>
</dbReference>